<dbReference type="EMBL" id="CACSII010000012">
    <property type="protein sequence ID" value="CAA0103430.1"/>
    <property type="molecule type" value="Genomic_DNA"/>
</dbReference>
<accession>A0A5S9PH84</accession>
<evidence type="ECO:0000313" key="2">
    <source>
        <dbReference type="EMBL" id="CAA0103430.1"/>
    </source>
</evidence>
<dbReference type="GO" id="GO:0102296">
    <property type="term" value="F:4,5-9,10-diseco-3-hydroxy-5,9,17-trioxoandrosta-1(10),2-diene-4-oate hydrolase activity"/>
    <property type="evidence" value="ECO:0007669"/>
    <property type="project" value="UniProtKB-EC"/>
</dbReference>
<sequence length="289" mass="31985">MEFTEDNTRQFVELDHGTVHYHEAGTGPTLLLIHGSGPGVTGWANYQGNLAFFAKHFRCLVIDLPGYGKSDPIDGDPVTGCVNVVVGLLDKLNIDKAHIIGNSLGGIVGSHIAAQHPQRVTSFVTIGGIGLNLFSAFPGEGLNLLTAFTEDPTRERVEVWLRSMVYDQSLVTDALIDSRFEQATEPKTLATTRELYSRESIQRITEFRQGAHATKTIEHLPSIVAPTLITWGRDDRVSPMDIALIPMRLIPNCELHVFPNCGHWAMIECKEQFESLVHGFLILNEPSFR</sequence>
<gene>
    <name evidence="2" type="primary">hsaD</name>
    <name evidence="2" type="ORF">DPBNPPHM_00943</name>
</gene>
<dbReference type="AlphaFoldDB" id="A0A5S9PH84"/>
<dbReference type="EC" id="3.7.1.17" evidence="2"/>
<dbReference type="OrthoDB" id="334507at2"/>
<proteinExistence type="predicted"/>
<dbReference type="Proteomes" id="UP000434580">
    <property type="component" value="Unassembled WGS sequence"/>
</dbReference>
<dbReference type="InterPro" id="IPR029058">
    <property type="entry name" value="AB_hydrolase_fold"/>
</dbReference>
<reference evidence="2 3" key="1">
    <citation type="submission" date="2019-11" db="EMBL/GenBank/DDBJ databases">
        <authorList>
            <person name="Holert J."/>
        </authorList>
    </citation>
    <scope>NUCLEOTIDE SEQUENCE [LARGE SCALE GENOMIC DNA]</scope>
    <source>
        <strain evidence="2">BC5_2</strain>
    </source>
</reference>
<evidence type="ECO:0000259" key="1">
    <source>
        <dbReference type="Pfam" id="PF00561"/>
    </source>
</evidence>
<dbReference type="Pfam" id="PF00561">
    <property type="entry name" value="Abhydrolase_1"/>
    <property type="match status" value="1"/>
</dbReference>
<dbReference type="InterPro" id="IPR000073">
    <property type="entry name" value="AB_hydrolase_1"/>
</dbReference>
<protein>
    <submittedName>
        <fullName evidence="2">4,5:9,10-diseco-3-hydroxy-5,9,17-trioxoandrosta-1 (10),2-diene-4-oate hydrolase</fullName>
        <ecNumber evidence="2">3.7.1.17</ecNumber>
    </submittedName>
</protein>
<dbReference type="PANTHER" id="PTHR46438:SF11">
    <property type="entry name" value="LIPASE-RELATED"/>
    <property type="match status" value="1"/>
</dbReference>
<name>A0A5S9PH84_9GAMM</name>
<dbReference type="Gene3D" id="3.40.50.1820">
    <property type="entry name" value="alpha/beta hydrolase"/>
    <property type="match status" value="1"/>
</dbReference>
<organism evidence="2 3">
    <name type="scientific">BD1-7 clade bacterium</name>
    <dbReference type="NCBI Taxonomy" id="2029982"/>
    <lineage>
        <taxon>Bacteria</taxon>
        <taxon>Pseudomonadati</taxon>
        <taxon>Pseudomonadota</taxon>
        <taxon>Gammaproteobacteria</taxon>
        <taxon>Cellvibrionales</taxon>
        <taxon>Spongiibacteraceae</taxon>
        <taxon>BD1-7 clade</taxon>
    </lineage>
</organism>
<feature type="domain" description="AB hydrolase-1" evidence="1">
    <location>
        <begin position="28"/>
        <end position="268"/>
    </location>
</feature>
<dbReference type="PRINTS" id="PR00111">
    <property type="entry name" value="ABHYDROLASE"/>
</dbReference>
<dbReference type="SUPFAM" id="SSF53474">
    <property type="entry name" value="alpha/beta-Hydrolases"/>
    <property type="match status" value="1"/>
</dbReference>
<dbReference type="PANTHER" id="PTHR46438">
    <property type="entry name" value="ALPHA/BETA-HYDROLASES SUPERFAMILY PROTEIN"/>
    <property type="match status" value="1"/>
</dbReference>
<evidence type="ECO:0000313" key="3">
    <source>
        <dbReference type="Proteomes" id="UP000434580"/>
    </source>
</evidence>
<dbReference type="PRINTS" id="PR00412">
    <property type="entry name" value="EPOXHYDRLASE"/>
</dbReference>
<dbReference type="InterPro" id="IPR000639">
    <property type="entry name" value="Epox_hydrolase-like"/>
</dbReference>
<keyword evidence="2" id="KW-0378">Hydrolase</keyword>